<dbReference type="GO" id="GO:0030435">
    <property type="term" value="P:sporulation resulting in formation of a cellular spore"/>
    <property type="evidence" value="ECO:0007669"/>
    <property type="project" value="UniProtKB-KW"/>
</dbReference>
<dbReference type="InterPro" id="IPR038658">
    <property type="entry name" value="SsgB_sf"/>
</dbReference>
<dbReference type="EMBL" id="AP035881">
    <property type="protein sequence ID" value="BFP45228.1"/>
    <property type="molecule type" value="Genomic_DNA"/>
</dbReference>
<keyword evidence="6" id="KW-0131">Cell cycle</keyword>
<sequence length="137" mass="15052">MQQEPVVHSLSGSLVALVEVEFTAQLEYRADDPFAVQMVFGADCALDESPVTWTFARHLLVEGLHAPAGRGDVRVRPHNREQTAIEFRTAAGCAVLMVRTADVRSFLAATQQVVPLGSEGRLIAWDEELAALTQERH</sequence>
<proteinExistence type="inferred from homology"/>
<evidence type="ECO:0000256" key="3">
    <source>
        <dbReference type="ARBA" id="ARBA00022618"/>
    </source>
</evidence>
<protein>
    <submittedName>
        <fullName evidence="7">SsgA family sporulation/cell division regulator</fullName>
    </submittedName>
</protein>
<keyword evidence="5" id="KW-0717">Septation</keyword>
<comment type="similarity">
    <text evidence="2">Belongs to the SsgA family.</text>
</comment>
<comment type="subcellular location">
    <subcellularLocation>
        <location evidence="1">Cell septum</location>
    </subcellularLocation>
</comment>
<evidence type="ECO:0000256" key="5">
    <source>
        <dbReference type="ARBA" id="ARBA00023210"/>
    </source>
</evidence>
<evidence type="ECO:0000256" key="1">
    <source>
        <dbReference type="ARBA" id="ARBA00004431"/>
    </source>
</evidence>
<evidence type="ECO:0000256" key="4">
    <source>
        <dbReference type="ARBA" id="ARBA00022969"/>
    </source>
</evidence>
<dbReference type="GO" id="GO:0030428">
    <property type="term" value="C:cell septum"/>
    <property type="evidence" value="ECO:0007669"/>
    <property type="project" value="UniProtKB-SubCell"/>
</dbReference>
<gene>
    <name evidence="7" type="ORF">KCMC57_15960</name>
</gene>
<keyword evidence="3" id="KW-0132">Cell division</keyword>
<dbReference type="AlphaFoldDB" id="A0AB33JZY0"/>
<dbReference type="Gene3D" id="2.30.31.20">
    <property type="entry name" value="Sporulation-specific cell division protein SsgB"/>
    <property type="match status" value="1"/>
</dbReference>
<evidence type="ECO:0000313" key="7">
    <source>
        <dbReference type="EMBL" id="BFP45228.1"/>
    </source>
</evidence>
<reference evidence="7" key="1">
    <citation type="submission" date="2024-07" db="EMBL/GenBank/DDBJ databases">
        <title>Complete genome sequences of cellulolytic bacteria, Kitasatospora sp. CMC57 and Streptomyces sp. CMC78, isolated from Japanese agricultural soil.</title>
        <authorList>
            <person name="Hashimoto T."/>
            <person name="Ito M."/>
            <person name="Iwamoto M."/>
            <person name="Fukahori D."/>
            <person name="Shoda T."/>
            <person name="Sakoda M."/>
            <person name="Morohoshi T."/>
            <person name="Mitsuboshi M."/>
            <person name="Nishizawa T."/>
        </authorList>
    </citation>
    <scope>NUCLEOTIDE SEQUENCE</scope>
    <source>
        <strain evidence="7">CMC57</strain>
    </source>
</reference>
<dbReference type="InterPro" id="IPR006776">
    <property type="entry name" value="SsgB"/>
</dbReference>
<keyword evidence="4" id="KW-0749">Sporulation</keyword>
<dbReference type="RefSeq" id="WP_407987749.1">
    <property type="nucleotide sequence ID" value="NZ_AP035881.2"/>
</dbReference>
<name>A0AB33JZY0_9ACTN</name>
<organism evidence="7">
    <name type="scientific">Kitasatospora sp. CMC57</name>
    <dbReference type="NCBI Taxonomy" id="3231513"/>
    <lineage>
        <taxon>Bacteria</taxon>
        <taxon>Bacillati</taxon>
        <taxon>Actinomycetota</taxon>
        <taxon>Actinomycetes</taxon>
        <taxon>Kitasatosporales</taxon>
        <taxon>Streptomycetaceae</taxon>
        <taxon>Kitasatospora</taxon>
    </lineage>
</organism>
<evidence type="ECO:0000256" key="2">
    <source>
        <dbReference type="ARBA" id="ARBA00009323"/>
    </source>
</evidence>
<dbReference type="Pfam" id="PF04686">
    <property type="entry name" value="SsgA"/>
    <property type="match status" value="1"/>
</dbReference>
<evidence type="ECO:0000256" key="6">
    <source>
        <dbReference type="ARBA" id="ARBA00023306"/>
    </source>
</evidence>
<dbReference type="GO" id="GO:0000917">
    <property type="term" value="P:division septum assembly"/>
    <property type="evidence" value="ECO:0007669"/>
    <property type="project" value="UniProtKB-KW"/>
</dbReference>
<accession>A0AB33JZY0</accession>